<comment type="caution">
    <text evidence="1">The sequence shown here is derived from an EMBL/GenBank/DDBJ whole genome shotgun (WGS) entry which is preliminary data.</text>
</comment>
<dbReference type="Proteomes" id="UP001198439">
    <property type="component" value="Unassembled WGS sequence"/>
</dbReference>
<accession>A0AAW4VMN3</accession>
<organism evidence="1 2">
    <name type="scientific">Faecalibacillus faecis</name>
    <dbReference type="NCBI Taxonomy" id="1982628"/>
    <lineage>
        <taxon>Bacteria</taxon>
        <taxon>Bacillati</taxon>
        <taxon>Bacillota</taxon>
        <taxon>Erysipelotrichia</taxon>
        <taxon>Erysipelotrichales</taxon>
        <taxon>Coprobacillaceae</taxon>
        <taxon>Faecalibacillus</taxon>
    </lineage>
</organism>
<evidence type="ECO:0000313" key="2">
    <source>
        <dbReference type="Proteomes" id="UP001198439"/>
    </source>
</evidence>
<evidence type="ECO:0000313" key="1">
    <source>
        <dbReference type="EMBL" id="MCB8610398.1"/>
    </source>
</evidence>
<dbReference type="RefSeq" id="WP_227279606.1">
    <property type="nucleotide sequence ID" value="NZ_JAJDKR010000016.1"/>
</dbReference>
<evidence type="ECO:0008006" key="3">
    <source>
        <dbReference type="Google" id="ProtNLM"/>
    </source>
</evidence>
<dbReference type="EMBL" id="JAJDKZ010000017">
    <property type="protein sequence ID" value="MCB8610398.1"/>
    <property type="molecule type" value="Genomic_DNA"/>
</dbReference>
<reference evidence="1" key="1">
    <citation type="submission" date="2021-10" db="EMBL/GenBank/DDBJ databases">
        <title>Collection of gut derived symbiotic bacterial strains cultured from healthy donors.</title>
        <authorList>
            <person name="Lin H."/>
            <person name="Littmann E."/>
            <person name="Kohout C."/>
            <person name="Pamer E.G."/>
        </authorList>
    </citation>
    <scope>NUCLEOTIDE SEQUENCE</scope>
    <source>
        <strain evidence="1">DFI.4.48</strain>
    </source>
</reference>
<gene>
    <name evidence="1" type="ORF">LJD69_07300</name>
</gene>
<sequence>MQESKYQIIHWKAWKDTKRLLEETRDQLKDDRKAITYSNEMPGTNHMSVIQRYNKILEKVETYDDYIYAYKVVIERLENCIAALLNQEQRKAVIIYANNPGKGESTIREQEALKQGFSRAKFYELINQSFNILDMVLDLKAVQKNEFWTNSRLNSQKNVLYY</sequence>
<proteinExistence type="predicted"/>
<dbReference type="AlphaFoldDB" id="A0AAW4VMN3"/>
<protein>
    <recommendedName>
        <fullName evidence="3">Phage protein</fullName>
    </recommendedName>
</protein>
<name>A0AAW4VMN3_9FIRM</name>